<protein>
    <recommendedName>
        <fullName evidence="5">Calponin-homology (CH) domain-containing protein</fullName>
    </recommendedName>
</protein>
<dbReference type="GO" id="GO:0005856">
    <property type="term" value="C:cytoskeleton"/>
    <property type="evidence" value="ECO:0007669"/>
    <property type="project" value="UniProtKB-SubCell"/>
</dbReference>
<dbReference type="Pfam" id="PF00307">
    <property type="entry name" value="CH"/>
    <property type="match status" value="1"/>
</dbReference>
<dbReference type="InterPro" id="IPR036872">
    <property type="entry name" value="CH_dom_sf"/>
</dbReference>
<reference evidence="7" key="1">
    <citation type="submission" date="2014-03" db="EMBL/GenBank/DDBJ databases">
        <authorList>
            <person name="Aksoy S."/>
            <person name="Warren W."/>
            <person name="Wilson R.K."/>
        </authorList>
    </citation>
    <scope>NUCLEOTIDE SEQUENCE [LARGE SCALE GENOMIC DNA]</scope>
    <source>
        <strain evidence="7">IAEA</strain>
    </source>
</reference>
<evidence type="ECO:0000256" key="2">
    <source>
        <dbReference type="ARBA" id="ARBA00010729"/>
    </source>
</evidence>
<dbReference type="STRING" id="7398.A0A1B0A8F9"/>
<evidence type="ECO:0000313" key="7">
    <source>
        <dbReference type="Proteomes" id="UP000092445"/>
    </source>
</evidence>
<sequence length="237" mass="26922">MIAKISTKKKTTKINTTQPRPAPIDYFTHHHKEWLRTCIRRMRQLTNLSADDTLAWVNNRLQAQFVKIEELCTGAAYCHFMDMLFPNSVPMTRVKFFTNSEHEYIQKFQILQASFKKINADKIIPIDELVTGDFQDNFEFLQWFKRFFDANYDGKDYDASAAREGVQMDYGTAYAKALASSDAAAIAIQQKFPSMTTASTAHSTVSSSVLSHAKKSSCSKHCNKDDIPRIQVAVISA</sequence>
<dbReference type="FunFam" id="1.10.418.10:FF:000007">
    <property type="entry name" value="Microtubule-associated protein, RP/EB family, member 2"/>
    <property type="match status" value="1"/>
</dbReference>
<dbReference type="Proteomes" id="UP000092445">
    <property type="component" value="Unassembled WGS sequence"/>
</dbReference>
<comment type="similarity">
    <text evidence="2">Belongs to the MAPRE family.</text>
</comment>
<dbReference type="AlphaFoldDB" id="A0A1B0A8F9"/>
<dbReference type="InterPro" id="IPR001715">
    <property type="entry name" value="CH_dom"/>
</dbReference>
<name>A0A1B0A8F9_GLOPL</name>
<organism evidence="6 7">
    <name type="scientific">Glossina pallidipes</name>
    <name type="common">Tsetse fly</name>
    <dbReference type="NCBI Taxonomy" id="7398"/>
    <lineage>
        <taxon>Eukaryota</taxon>
        <taxon>Metazoa</taxon>
        <taxon>Ecdysozoa</taxon>
        <taxon>Arthropoda</taxon>
        <taxon>Hexapoda</taxon>
        <taxon>Insecta</taxon>
        <taxon>Pterygota</taxon>
        <taxon>Neoptera</taxon>
        <taxon>Endopterygota</taxon>
        <taxon>Diptera</taxon>
        <taxon>Brachycera</taxon>
        <taxon>Muscomorpha</taxon>
        <taxon>Hippoboscoidea</taxon>
        <taxon>Glossinidae</taxon>
        <taxon>Glossina</taxon>
    </lineage>
</organism>
<evidence type="ECO:0000256" key="3">
    <source>
        <dbReference type="ARBA" id="ARBA00022490"/>
    </source>
</evidence>
<evidence type="ECO:0000313" key="6">
    <source>
        <dbReference type="EnsemblMetazoa" id="GPAI037630-PA"/>
    </source>
</evidence>
<evidence type="ECO:0000256" key="4">
    <source>
        <dbReference type="ARBA" id="ARBA00023212"/>
    </source>
</evidence>
<comment type="subcellular location">
    <subcellularLocation>
        <location evidence="1">Cytoplasm</location>
        <location evidence="1">Cytoskeleton</location>
    </subcellularLocation>
</comment>
<keyword evidence="3" id="KW-0963">Cytoplasm</keyword>
<proteinExistence type="inferred from homology"/>
<dbReference type="EnsemblMetazoa" id="GPAI037630-RA">
    <property type="protein sequence ID" value="GPAI037630-PA"/>
    <property type="gene ID" value="GPAI037630"/>
</dbReference>
<accession>A0A1B0A8F9</accession>
<dbReference type="VEuPathDB" id="VectorBase:GPAI037630"/>
<dbReference type="PROSITE" id="PS50021">
    <property type="entry name" value="CH"/>
    <property type="match status" value="1"/>
</dbReference>
<dbReference type="PANTHER" id="PTHR10623">
    <property type="entry name" value="MICROTUBULE-ASSOCIATED PROTEIN RP/EB FAMILY MEMBER"/>
    <property type="match status" value="1"/>
</dbReference>
<evidence type="ECO:0000259" key="5">
    <source>
        <dbReference type="PROSITE" id="PS50021"/>
    </source>
</evidence>
<keyword evidence="4" id="KW-0206">Cytoskeleton</keyword>
<dbReference type="InterPro" id="IPR027328">
    <property type="entry name" value="MAPRE"/>
</dbReference>
<evidence type="ECO:0000256" key="1">
    <source>
        <dbReference type="ARBA" id="ARBA00004245"/>
    </source>
</evidence>
<dbReference type="Gene3D" id="1.10.418.10">
    <property type="entry name" value="Calponin-like domain"/>
    <property type="match status" value="1"/>
</dbReference>
<feature type="domain" description="Calponin-homology (CH)" evidence="5">
    <location>
        <begin position="47"/>
        <end position="149"/>
    </location>
</feature>
<dbReference type="GO" id="GO:0008017">
    <property type="term" value="F:microtubule binding"/>
    <property type="evidence" value="ECO:0007669"/>
    <property type="project" value="InterPro"/>
</dbReference>
<dbReference type="SUPFAM" id="SSF47576">
    <property type="entry name" value="Calponin-homology domain, CH-domain"/>
    <property type="match status" value="1"/>
</dbReference>
<reference evidence="6" key="2">
    <citation type="submission" date="2020-05" db="UniProtKB">
        <authorList>
            <consortium name="EnsemblMetazoa"/>
        </authorList>
    </citation>
    <scope>IDENTIFICATION</scope>
    <source>
        <strain evidence="6">IAEA</strain>
    </source>
</reference>
<keyword evidence="7" id="KW-1185">Reference proteome</keyword>